<dbReference type="GO" id="GO:0045333">
    <property type="term" value="P:cellular respiration"/>
    <property type="evidence" value="ECO:0007669"/>
    <property type="project" value="InterPro"/>
</dbReference>
<dbReference type="Pfam" id="PF03364">
    <property type="entry name" value="Polyketide_cyc"/>
    <property type="match status" value="1"/>
</dbReference>
<protein>
    <submittedName>
        <fullName evidence="5">Coenzyme Q-binding protein ZGC, mitochondrial</fullName>
    </submittedName>
</protein>
<comment type="function">
    <text evidence="3">Required for the function of coenzyme Q in the respiratory chain. May serve as a chaperone or may be involved in the transport of Q6 from its site of synthesis to the catalytic sites of the respiratory complexes.</text>
</comment>
<dbReference type="CDD" id="cd07813">
    <property type="entry name" value="COQ10p_like"/>
    <property type="match status" value="1"/>
</dbReference>
<evidence type="ECO:0000313" key="6">
    <source>
        <dbReference type="Proteomes" id="UP001431209"/>
    </source>
</evidence>
<comment type="caution">
    <text evidence="5">The sequence shown here is derived from an EMBL/GenBank/DDBJ whole genome shotgun (WGS) entry which is preliminary data.</text>
</comment>
<dbReference type="GO" id="GO:0005739">
    <property type="term" value="C:mitochondrion"/>
    <property type="evidence" value="ECO:0007669"/>
    <property type="project" value="TreeGrafter"/>
</dbReference>
<dbReference type="Gene3D" id="3.30.530.20">
    <property type="match status" value="1"/>
</dbReference>
<dbReference type="GO" id="GO:0048039">
    <property type="term" value="F:ubiquinone binding"/>
    <property type="evidence" value="ECO:0007669"/>
    <property type="project" value="InterPro"/>
</dbReference>
<accession>A0AAW2YJR1</accession>
<comment type="subunit">
    <text evidence="2">Interacts with coenzyme Q.</text>
</comment>
<dbReference type="SUPFAM" id="SSF55961">
    <property type="entry name" value="Bet v1-like"/>
    <property type="match status" value="1"/>
</dbReference>
<reference evidence="5 6" key="1">
    <citation type="submission" date="2024-03" db="EMBL/GenBank/DDBJ databases">
        <title>The Acrasis kona genome and developmental transcriptomes reveal deep origins of eukaryotic multicellular pathways.</title>
        <authorList>
            <person name="Sheikh S."/>
            <person name="Fu C.-J."/>
            <person name="Brown M.W."/>
            <person name="Baldauf S.L."/>
        </authorList>
    </citation>
    <scope>NUCLEOTIDE SEQUENCE [LARGE SCALE GENOMIC DNA]</scope>
    <source>
        <strain evidence="5 6">ATCC MYA-3509</strain>
    </source>
</reference>
<dbReference type="PANTHER" id="PTHR12901">
    <property type="entry name" value="SPERM PROTEIN HOMOLOG"/>
    <property type="match status" value="1"/>
</dbReference>
<dbReference type="InterPro" id="IPR023393">
    <property type="entry name" value="START-like_dom_sf"/>
</dbReference>
<dbReference type="PANTHER" id="PTHR12901:SF10">
    <property type="entry name" value="COENZYME Q-BINDING PROTEIN COQ10, MITOCHONDRIAL"/>
    <property type="match status" value="1"/>
</dbReference>
<sequence>MLGVCRHSLCSIRSGSLQRRGFLNMFGNVQKTHKGIHYVEQVEIGYTPKQVFDVVSNVDEYKQFLKHVRDSKQYNYKAITQKNDNLGNMQPTAYMNADLEVGFPPFIEKYTSSIILRDPDYVRVEAEPSRLFTHLENIWEMKEGSVAKSCILTFYVNFGFSNELYQKVANTFFNLLVKTMTDSFEKRCNSKYGKPSVTTRIIKSETTYH</sequence>
<feature type="domain" description="Coenzyme Q-binding protein COQ10 START" evidence="4">
    <location>
        <begin position="44"/>
        <end position="185"/>
    </location>
</feature>
<dbReference type="Proteomes" id="UP001431209">
    <property type="component" value="Unassembled WGS sequence"/>
</dbReference>
<evidence type="ECO:0000256" key="3">
    <source>
        <dbReference type="ARBA" id="ARBA00024947"/>
    </source>
</evidence>
<dbReference type="InterPro" id="IPR044996">
    <property type="entry name" value="COQ10-like"/>
</dbReference>
<dbReference type="AlphaFoldDB" id="A0AAW2YJR1"/>
<proteinExistence type="inferred from homology"/>
<dbReference type="InterPro" id="IPR005031">
    <property type="entry name" value="COQ10_START"/>
</dbReference>
<evidence type="ECO:0000313" key="5">
    <source>
        <dbReference type="EMBL" id="KAL0476834.1"/>
    </source>
</evidence>
<gene>
    <name evidence="5" type="ORF">AKO1_005672</name>
</gene>
<keyword evidence="6" id="KW-1185">Reference proteome</keyword>
<evidence type="ECO:0000259" key="4">
    <source>
        <dbReference type="Pfam" id="PF03364"/>
    </source>
</evidence>
<name>A0AAW2YJR1_9EUKA</name>
<organism evidence="5 6">
    <name type="scientific">Acrasis kona</name>
    <dbReference type="NCBI Taxonomy" id="1008807"/>
    <lineage>
        <taxon>Eukaryota</taxon>
        <taxon>Discoba</taxon>
        <taxon>Heterolobosea</taxon>
        <taxon>Tetramitia</taxon>
        <taxon>Eutetramitia</taxon>
        <taxon>Acrasidae</taxon>
        <taxon>Acrasis</taxon>
    </lineage>
</organism>
<comment type="similarity">
    <text evidence="1">Belongs to the COQ10 family.</text>
</comment>
<evidence type="ECO:0000256" key="2">
    <source>
        <dbReference type="ARBA" id="ARBA00011814"/>
    </source>
</evidence>
<dbReference type="EMBL" id="JAOPGA020000108">
    <property type="protein sequence ID" value="KAL0476834.1"/>
    <property type="molecule type" value="Genomic_DNA"/>
</dbReference>
<evidence type="ECO:0000256" key="1">
    <source>
        <dbReference type="ARBA" id="ARBA00006885"/>
    </source>
</evidence>